<accession>A0A8S5SC79</accession>
<dbReference type="EMBL" id="BK032570">
    <property type="protein sequence ID" value="DAF48573.1"/>
    <property type="molecule type" value="Genomic_DNA"/>
</dbReference>
<name>A0A8S5SC79_9CAUD</name>
<sequence>MAITLAEAKVGMADKVDQQVVDMFRRSSYLLDNLVFDNAVSPGTNGSTLTYGYIQLKTPSTAKVRSINSEYTADYAKREKKTADCAIMGGSFEVDRVIQNTSGAIDEMAFQAEQKIKATANYFHNLVINGAKAASPGAGFVGGTFDGLNKLCANTSTEIESEVDVSTPALMDSNKNAFLDELDTWLSTMDGTPTMLLMNTKMLARLRGIARRCGYFERAQDAFGRPVDTYNGIPLIDAGKYYDGSNTVDVIADAAASSTAAGTSDIYAINVALDGFCGFSPVGTGVISSYMPDMTQPGAVKKGEVELVAGVALKNTLKAGHLKGIKTTPQTK</sequence>
<dbReference type="Pfam" id="PF17236">
    <property type="entry name" value="SU10_MCP"/>
    <property type="match status" value="1"/>
</dbReference>
<dbReference type="InterPro" id="IPR048813">
    <property type="entry name" value="GP7-like"/>
</dbReference>
<dbReference type="NCBIfam" id="NF045672">
    <property type="entry name" value="MCP_gp7_epsi_15"/>
    <property type="match status" value="1"/>
</dbReference>
<reference evidence="1" key="1">
    <citation type="journal article" date="2021" name="Proc. Natl. Acad. Sci. U.S.A.">
        <title>A Catalog of Tens of Thousands of Viruses from Human Metagenomes Reveals Hidden Associations with Chronic Diseases.</title>
        <authorList>
            <person name="Tisza M.J."/>
            <person name="Buck C.B."/>
        </authorList>
    </citation>
    <scope>NUCLEOTIDE SEQUENCE</scope>
    <source>
        <strain evidence="1">CtqBc4</strain>
    </source>
</reference>
<proteinExistence type="predicted"/>
<dbReference type="InterPro" id="IPR035198">
    <property type="entry name" value="SU10_MCP"/>
</dbReference>
<organism evidence="1">
    <name type="scientific">Siphoviridae sp. ctqBc4</name>
    <dbReference type="NCBI Taxonomy" id="2827945"/>
    <lineage>
        <taxon>Viruses</taxon>
        <taxon>Duplodnaviria</taxon>
        <taxon>Heunggongvirae</taxon>
        <taxon>Uroviricota</taxon>
        <taxon>Caudoviricetes</taxon>
    </lineage>
</organism>
<protein>
    <submittedName>
        <fullName evidence="1">Major capsid protein</fullName>
    </submittedName>
</protein>
<evidence type="ECO:0000313" key="1">
    <source>
        <dbReference type="EMBL" id="DAF48573.1"/>
    </source>
</evidence>